<organism evidence="2 3">
    <name type="scientific">Diatrype stigma</name>
    <dbReference type="NCBI Taxonomy" id="117547"/>
    <lineage>
        <taxon>Eukaryota</taxon>
        <taxon>Fungi</taxon>
        <taxon>Dikarya</taxon>
        <taxon>Ascomycota</taxon>
        <taxon>Pezizomycotina</taxon>
        <taxon>Sordariomycetes</taxon>
        <taxon>Xylariomycetidae</taxon>
        <taxon>Xylariales</taxon>
        <taxon>Diatrypaceae</taxon>
        <taxon>Diatrype</taxon>
    </lineage>
</organism>
<gene>
    <name evidence="2" type="ORF">SLS62_010224</name>
</gene>
<accession>A0AAN9U9X6</accession>
<keyword evidence="3" id="KW-1185">Reference proteome</keyword>
<feature type="compositionally biased region" description="Low complexity" evidence="1">
    <location>
        <begin position="122"/>
        <end position="141"/>
    </location>
</feature>
<evidence type="ECO:0000313" key="3">
    <source>
        <dbReference type="Proteomes" id="UP001320420"/>
    </source>
</evidence>
<feature type="compositionally biased region" description="Low complexity" evidence="1">
    <location>
        <begin position="101"/>
        <end position="114"/>
    </location>
</feature>
<feature type="compositionally biased region" description="Basic and acidic residues" evidence="1">
    <location>
        <begin position="159"/>
        <end position="196"/>
    </location>
</feature>
<proteinExistence type="predicted"/>
<dbReference type="PANTHER" id="PTHR34693:SF1">
    <property type="entry name" value="PROTEIN PAR32"/>
    <property type="match status" value="1"/>
</dbReference>
<evidence type="ECO:0000256" key="1">
    <source>
        <dbReference type="SAM" id="MobiDB-lite"/>
    </source>
</evidence>
<feature type="compositionally biased region" description="Gly residues" evidence="1">
    <location>
        <begin position="142"/>
        <end position="158"/>
    </location>
</feature>
<comment type="caution">
    <text evidence="2">The sequence shown here is derived from an EMBL/GenBank/DDBJ whole genome shotgun (WGS) entry which is preliminary data.</text>
</comment>
<feature type="compositionally biased region" description="Gly residues" evidence="1">
    <location>
        <begin position="199"/>
        <end position="214"/>
    </location>
</feature>
<evidence type="ECO:0000313" key="2">
    <source>
        <dbReference type="EMBL" id="KAK7744369.1"/>
    </source>
</evidence>
<dbReference type="Pfam" id="PF12223">
    <property type="entry name" value="DUF3602"/>
    <property type="match status" value="1"/>
</dbReference>
<dbReference type="Proteomes" id="UP001320420">
    <property type="component" value="Unassembled WGS sequence"/>
</dbReference>
<dbReference type="InterPro" id="IPR053203">
    <property type="entry name" value="Cisplatin_resist-associated"/>
</dbReference>
<reference evidence="2 3" key="1">
    <citation type="submission" date="2024-02" db="EMBL/GenBank/DDBJ databases">
        <title>De novo assembly and annotation of 12 fungi associated with fruit tree decline syndrome in Ontario, Canada.</title>
        <authorList>
            <person name="Sulman M."/>
            <person name="Ellouze W."/>
            <person name="Ilyukhin E."/>
        </authorList>
    </citation>
    <scope>NUCLEOTIDE SEQUENCE [LARGE SCALE GENOMIC DNA]</scope>
    <source>
        <strain evidence="2 3">M11/M66-122</strain>
    </source>
</reference>
<dbReference type="InterPro" id="IPR022024">
    <property type="entry name" value="DUF3602"/>
</dbReference>
<protein>
    <submittedName>
        <fullName evidence="2">Uncharacterized protein</fullName>
    </submittedName>
</protein>
<feature type="region of interest" description="Disordered" evidence="1">
    <location>
        <begin position="29"/>
        <end position="80"/>
    </location>
</feature>
<name>A0AAN9U9X6_9PEZI</name>
<sequence>MGDVYRRSGRGGAGNFYSQKDVAEIEKRAAAESKNDLEAQKSSNYDYDEPPSDPADPPRTAAPTTEAYARSGRGGAGNFVDASTAVPVAAATVAPTPIGTAAAAAATTPRAAGLSGRGGAGNWATTTATVAGDTSNSDNSSSGGGYWNGWSTGGGGGSGKEDAQARERERERKDALDRSILRDMQDSLPRPPERTYHLHGGGGSGGGGRPGAGRGRVRGGELEDI</sequence>
<dbReference type="PANTHER" id="PTHR34693">
    <property type="entry name" value="PROTEIN PAR32"/>
    <property type="match status" value="1"/>
</dbReference>
<feature type="compositionally biased region" description="Basic and acidic residues" evidence="1">
    <location>
        <begin position="29"/>
        <end position="39"/>
    </location>
</feature>
<dbReference type="EMBL" id="JAKJXP020000121">
    <property type="protein sequence ID" value="KAK7744369.1"/>
    <property type="molecule type" value="Genomic_DNA"/>
</dbReference>
<dbReference type="AlphaFoldDB" id="A0AAN9U9X6"/>
<feature type="region of interest" description="Disordered" evidence="1">
    <location>
        <begin position="101"/>
        <end position="225"/>
    </location>
</feature>
<feature type="compositionally biased region" description="Low complexity" evidence="1">
    <location>
        <begin position="58"/>
        <end position="70"/>
    </location>
</feature>